<proteinExistence type="predicted"/>
<dbReference type="SUPFAM" id="SSF47336">
    <property type="entry name" value="ACP-like"/>
    <property type="match status" value="1"/>
</dbReference>
<dbReference type="AlphaFoldDB" id="A0A2W7QJS8"/>
<protein>
    <submittedName>
        <fullName evidence="2">Acyl carrier protein</fullName>
    </submittedName>
</protein>
<dbReference type="EMBL" id="QKZT01000018">
    <property type="protein sequence ID" value="PZX48734.1"/>
    <property type="molecule type" value="Genomic_DNA"/>
</dbReference>
<comment type="caution">
    <text evidence="2">The sequence shown here is derived from an EMBL/GenBank/DDBJ whole genome shotgun (WGS) entry which is preliminary data.</text>
</comment>
<dbReference type="Pfam" id="PF00550">
    <property type="entry name" value="PP-binding"/>
    <property type="match status" value="1"/>
</dbReference>
<name>A0A2W7QJS8_9BACT</name>
<organism evidence="2 3">
    <name type="scientific">Algoriphagus chordae</name>
    <dbReference type="NCBI Taxonomy" id="237019"/>
    <lineage>
        <taxon>Bacteria</taxon>
        <taxon>Pseudomonadati</taxon>
        <taxon>Bacteroidota</taxon>
        <taxon>Cytophagia</taxon>
        <taxon>Cytophagales</taxon>
        <taxon>Cyclobacteriaceae</taxon>
        <taxon>Algoriphagus</taxon>
    </lineage>
</organism>
<reference evidence="2 3" key="1">
    <citation type="submission" date="2018-06" db="EMBL/GenBank/DDBJ databases">
        <title>Genomic Encyclopedia of Archaeal and Bacterial Type Strains, Phase II (KMG-II): from individual species to whole genera.</title>
        <authorList>
            <person name="Goeker M."/>
        </authorList>
    </citation>
    <scope>NUCLEOTIDE SEQUENCE [LARGE SCALE GENOMIC DNA]</scope>
    <source>
        <strain evidence="2 3">DSM 19830</strain>
    </source>
</reference>
<accession>A0A2W7QJS8</accession>
<evidence type="ECO:0000313" key="2">
    <source>
        <dbReference type="EMBL" id="PZX48734.1"/>
    </source>
</evidence>
<dbReference type="Proteomes" id="UP000248882">
    <property type="component" value="Unassembled WGS sequence"/>
</dbReference>
<evidence type="ECO:0000313" key="3">
    <source>
        <dbReference type="Proteomes" id="UP000248882"/>
    </source>
</evidence>
<gene>
    <name evidence="2" type="ORF">LV85_03549</name>
</gene>
<dbReference type="PROSITE" id="PS50075">
    <property type="entry name" value="CARRIER"/>
    <property type="match status" value="1"/>
</dbReference>
<sequence length="84" mass="9567">MVKMEFEEIKDKVNVVFVDEFEVDRDDLEPTAILKDALELDSLDYVDLVVAIESCFSVKLVADDFKGVSTLQSFYDLLDKKING</sequence>
<dbReference type="InterPro" id="IPR036736">
    <property type="entry name" value="ACP-like_sf"/>
</dbReference>
<evidence type="ECO:0000259" key="1">
    <source>
        <dbReference type="PROSITE" id="PS50075"/>
    </source>
</evidence>
<dbReference type="InterPro" id="IPR009081">
    <property type="entry name" value="PP-bd_ACP"/>
</dbReference>
<keyword evidence="3" id="KW-1185">Reference proteome</keyword>
<dbReference type="Gene3D" id="1.10.1200.10">
    <property type="entry name" value="ACP-like"/>
    <property type="match status" value="1"/>
</dbReference>
<feature type="domain" description="Carrier" evidence="1">
    <location>
        <begin position="4"/>
        <end position="82"/>
    </location>
</feature>